<organism evidence="11 12">
    <name type="scientific">Nitrolancea hollandica Lb</name>
    <dbReference type="NCBI Taxonomy" id="1129897"/>
    <lineage>
        <taxon>Bacteria</taxon>
        <taxon>Pseudomonadati</taxon>
        <taxon>Thermomicrobiota</taxon>
        <taxon>Thermomicrobia</taxon>
        <taxon>Sphaerobacterales</taxon>
        <taxon>Sphaerobacterineae</taxon>
        <taxon>Sphaerobacteraceae</taxon>
        <taxon>Nitrolancea</taxon>
    </lineage>
</organism>
<reference evidence="11 12" key="1">
    <citation type="journal article" date="2012" name="ISME J.">
        <title>Nitrification expanded: discovery, physiology and genomics of a nitrite-oxidizing bacterium from the phylum Chloroflexi.</title>
        <authorList>
            <person name="Sorokin D.Y."/>
            <person name="Lucker S."/>
            <person name="Vejmelkova D."/>
            <person name="Kostrikina N.A."/>
            <person name="Kleerebezem R."/>
            <person name="Rijpstra W.I."/>
            <person name="Damste J.S."/>
            <person name="Le Paslier D."/>
            <person name="Muyzer G."/>
            <person name="Wagner M."/>
            <person name="van Loosdrecht M.C."/>
            <person name="Daims H."/>
        </authorList>
    </citation>
    <scope>NUCLEOTIDE SEQUENCE [LARGE SCALE GENOMIC DNA]</scope>
    <source>
        <strain evidence="12">none</strain>
    </source>
</reference>
<feature type="binding site" evidence="7 10">
    <location>
        <position position="115"/>
    </location>
    <ligand>
        <name>Mg(2+)</name>
        <dbReference type="ChEBI" id="CHEBI:18420"/>
    </ligand>
</feature>
<dbReference type="HAMAP" id="MF_00156">
    <property type="entry name" value="PanB"/>
    <property type="match status" value="1"/>
</dbReference>
<dbReference type="GO" id="GO:0032259">
    <property type="term" value="P:methylation"/>
    <property type="evidence" value="ECO:0007669"/>
    <property type="project" value="UniProtKB-KW"/>
</dbReference>
<feature type="binding site" evidence="7 10">
    <location>
        <position position="83"/>
    </location>
    <ligand>
        <name>Mg(2+)</name>
        <dbReference type="ChEBI" id="CHEBI:18420"/>
    </ligand>
</feature>
<dbReference type="EMBL" id="CAGS01000240">
    <property type="protein sequence ID" value="CCF84173.1"/>
    <property type="molecule type" value="Genomic_DNA"/>
</dbReference>
<dbReference type="EC" id="2.1.2.11" evidence="7"/>
<dbReference type="InterPro" id="IPR003700">
    <property type="entry name" value="Pantoate_hydroxy_MeTrfase"/>
</dbReference>
<keyword evidence="7" id="KW-0963">Cytoplasm</keyword>
<feature type="binding site" evidence="7 9">
    <location>
        <position position="113"/>
    </location>
    <ligand>
        <name>3-methyl-2-oxobutanoate</name>
        <dbReference type="ChEBI" id="CHEBI:11851"/>
    </ligand>
</feature>
<comment type="caution">
    <text evidence="11">The sequence shown here is derived from an EMBL/GenBank/DDBJ whole genome shotgun (WGS) entry which is preliminary data.</text>
</comment>
<keyword evidence="7 10" id="KW-0479">Metal-binding</keyword>
<dbReference type="PIRSF" id="PIRSF000388">
    <property type="entry name" value="Pantoate_hydroxy_MeTrfase"/>
    <property type="match status" value="1"/>
</dbReference>
<comment type="similarity">
    <text evidence="2 7">Belongs to the PanB family.</text>
</comment>
<comment type="subunit">
    <text evidence="3 7">Homodecamer; pentamer of dimers.</text>
</comment>
<evidence type="ECO:0000256" key="9">
    <source>
        <dbReference type="PIRSR" id="PIRSR000388-2"/>
    </source>
</evidence>
<gene>
    <name evidence="7 11" type="primary">panB</name>
    <name evidence="11" type="ORF">NITHO_3140010</name>
</gene>
<name>I4EHL1_9BACT</name>
<feature type="binding site" evidence="7 9">
    <location>
        <begin position="44"/>
        <end position="45"/>
    </location>
    <ligand>
        <name>3-methyl-2-oxobutanoate</name>
        <dbReference type="ChEBI" id="CHEBI:11851"/>
    </ligand>
</feature>
<keyword evidence="5 7" id="KW-0808">Transferase</keyword>
<dbReference type="OrthoDB" id="9781789at2"/>
<dbReference type="Proteomes" id="UP000004221">
    <property type="component" value="Unassembled WGS sequence"/>
</dbReference>
<dbReference type="NCBIfam" id="TIGR00222">
    <property type="entry name" value="panB"/>
    <property type="match status" value="1"/>
</dbReference>
<dbReference type="GO" id="GO:0003864">
    <property type="term" value="F:3-methyl-2-oxobutanoate hydroxymethyltransferase activity"/>
    <property type="evidence" value="ECO:0007669"/>
    <property type="project" value="UniProtKB-UniRule"/>
</dbReference>
<dbReference type="GO" id="GO:0015940">
    <property type="term" value="P:pantothenate biosynthetic process"/>
    <property type="evidence" value="ECO:0007669"/>
    <property type="project" value="UniProtKB-UniRule"/>
</dbReference>
<dbReference type="PANTHER" id="PTHR20881">
    <property type="entry name" value="3-METHYL-2-OXOBUTANOATE HYDROXYMETHYLTRANSFERASE"/>
    <property type="match status" value="1"/>
</dbReference>
<evidence type="ECO:0000256" key="3">
    <source>
        <dbReference type="ARBA" id="ARBA00011424"/>
    </source>
</evidence>
<accession>I4EHL1</accession>
<feature type="binding site" evidence="7 10">
    <location>
        <position position="44"/>
    </location>
    <ligand>
        <name>Mg(2+)</name>
        <dbReference type="ChEBI" id="CHEBI:18420"/>
    </ligand>
</feature>
<protein>
    <recommendedName>
        <fullName evidence="7">3-methyl-2-oxobutanoate hydroxymethyltransferase</fullName>
        <ecNumber evidence="7">2.1.2.11</ecNumber>
    </recommendedName>
    <alternativeName>
        <fullName evidence="7">Ketopantoate hydroxymethyltransferase</fullName>
        <shortName evidence="7">KPHMT</shortName>
    </alternativeName>
</protein>
<evidence type="ECO:0000313" key="11">
    <source>
        <dbReference type="EMBL" id="CCF84173.1"/>
    </source>
</evidence>
<comment type="pathway">
    <text evidence="1 7">Cofactor biosynthesis; (R)-pantothenate biosynthesis; (R)-pantoate from 3-methyl-2-oxobutanoate: step 1/2.</text>
</comment>
<keyword evidence="4 7" id="KW-0566">Pantothenate biosynthesis</keyword>
<dbReference type="InterPro" id="IPR040442">
    <property type="entry name" value="Pyrv_kinase-like_dom_sf"/>
</dbReference>
<evidence type="ECO:0000256" key="6">
    <source>
        <dbReference type="ARBA" id="ARBA00056497"/>
    </source>
</evidence>
<comment type="subcellular location">
    <subcellularLocation>
        <location evidence="7">Cytoplasm</location>
    </subcellularLocation>
</comment>
<dbReference type="Gene3D" id="3.20.20.60">
    <property type="entry name" value="Phosphoenolpyruvate-binding domains"/>
    <property type="match status" value="1"/>
</dbReference>
<proteinExistence type="inferred from homology"/>
<feature type="binding site" evidence="7 9">
    <location>
        <position position="83"/>
    </location>
    <ligand>
        <name>3-methyl-2-oxobutanoate</name>
        <dbReference type="ChEBI" id="CHEBI:11851"/>
    </ligand>
</feature>
<dbReference type="InterPro" id="IPR015813">
    <property type="entry name" value="Pyrv/PenolPyrv_kinase-like_dom"/>
</dbReference>
<keyword evidence="12" id="KW-1185">Reference proteome</keyword>
<dbReference type="SUPFAM" id="SSF51621">
    <property type="entry name" value="Phosphoenolpyruvate/pyruvate domain"/>
    <property type="match status" value="1"/>
</dbReference>
<evidence type="ECO:0000256" key="5">
    <source>
        <dbReference type="ARBA" id="ARBA00022679"/>
    </source>
</evidence>
<evidence type="ECO:0000256" key="7">
    <source>
        <dbReference type="HAMAP-Rule" id="MF_00156"/>
    </source>
</evidence>
<dbReference type="PANTHER" id="PTHR20881:SF0">
    <property type="entry name" value="3-METHYL-2-OXOBUTANOATE HYDROXYMETHYLTRANSFERASE"/>
    <property type="match status" value="1"/>
</dbReference>
<dbReference type="UniPathway" id="UPA00028">
    <property type="reaction ID" value="UER00003"/>
</dbReference>
<evidence type="ECO:0000256" key="10">
    <source>
        <dbReference type="PIRSR" id="PIRSR000388-3"/>
    </source>
</evidence>
<dbReference type="CDD" id="cd06557">
    <property type="entry name" value="KPHMT-like"/>
    <property type="match status" value="1"/>
</dbReference>
<dbReference type="Pfam" id="PF02548">
    <property type="entry name" value="Pantoate_transf"/>
    <property type="match status" value="1"/>
</dbReference>
<dbReference type="GO" id="GO:0005737">
    <property type="term" value="C:cytoplasm"/>
    <property type="evidence" value="ECO:0007669"/>
    <property type="project" value="UniProtKB-SubCell"/>
</dbReference>
<dbReference type="NCBIfam" id="NF001452">
    <property type="entry name" value="PRK00311.1"/>
    <property type="match status" value="1"/>
</dbReference>
<dbReference type="AlphaFoldDB" id="I4EHL1"/>
<dbReference type="FunFam" id="3.20.20.60:FF:000003">
    <property type="entry name" value="3-methyl-2-oxobutanoate hydroxymethyltransferase"/>
    <property type="match status" value="1"/>
</dbReference>
<sequence>MRVSIHDLKKMKQRGERIAMLTAYDYPTARLLDEAGIPALLVGDTLGMVMLGHETTLPVTLDIMIHHTKAVIRGARQALVVADLPFLTYQVSADEAVRNAGRLLQEGGAHAVKLEGGAPVVETVARLVGVGIPVMAHLGLTPQSVHQLGGYRVQGKTPGAIQRLLDDARALESAGAFAVVLECVPAAVARLVTETLEIPTIGIGAGAGCDGQVQVITDLLHLLPGPLPRHAKPYLEAGELIREAVGNYLADVQSGAFPTDEQSFRLPKSVDGEVLALLGQPVAGDR</sequence>
<dbReference type="GO" id="GO:0008168">
    <property type="term" value="F:methyltransferase activity"/>
    <property type="evidence" value="ECO:0007669"/>
    <property type="project" value="UniProtKB-KW"/>
</dbReference>
<evidence type="ECO:0000313" key="12">
    <source>
        <dbReference type="Proteomes" id="UP000004221"/>
    </source>
</evidence>
<comment type="catalytic activity">
    <reaction evidence="7">
        <text>(6R)-5,10-methylene-5,6,7,8-tetrahydrofolate + 3-methyl-2-oxobutanoate + H2O = 2-dehydropantoate + (6S)-5,6,7,8-tetrahydrofolate</text>
        <dbReference type="Rhea" id="RHEA:11824"/>
        <dbReference type="ChEBI" id="CHEBI:11561"/>
        <dbReference type="ChEBI" id="CHEBI:11851"/>
        <dbReference type="ChEBI" id="CHEBI:15377"/>
        <dbReference type="ChEBI" id="CHEBI:15636"/>
        <dbReference type="ChEBI" id="CHEBI:57453"/>
        <dbReference type="EC" id="2.1.2.11"/>
    </reaction>
</comment>
<evidence type="ECO:0000256" key="2">
    <source>
        <dbReference type="ARBA" id="ARBA00008676"/>
    </source>
</evidence>
<feature type="active site" description="Proton acceptor" evidence="7 8">
    <location>
        <position position="182"/>
    </location>
</feature>
<comment type="function">
    <text evidence="6 7">Catalyzes the reversible reaction in which hydroxymethyl group from 5,10-methylenetetrahydrofolate is transferred onto alpha-ketoisovalerate to form ketopantoate.</text>
</comment>
<keyword evidence="7 10" id="KW-0460">Magnesium</keyword>
<dbReference type="RefSeq" id="WP_008478118.1">
    <property type="nucleotide sequence ID" value="NZ_CAGS01000240.1"/>
</dbReference>
<dbReference type="GO" id="GO:0000287">
    <property type="term" value="F:magnesium ion binding"/>
    <property type="evidence" value="ECO:0007669"/>
    <property type="project" value="TreeGrafter"/>
</dbReference>
<evidence type="ECO:0000256" key="8">
    <source>
        <dbReference type="PIRSR" id="PIRSR000388-1"/>
    </source>
</evidence>
<evidence type="ECO:0000256" key="1">
    <source>
        <dbReference type="ARBA" id="ARBA00005033"/>
    </source>
</evidence>
<evidence type="ECO:0000256" key="4">
    <source>
        <dbReference type="ARBA" id="ARBA00022655"/>
    </source>
</evidence>
<comment type="cofactor">
    <cofactor evidence="7 10">
        <name>Mg(2+)</name>
        <dbReference type="ChEBI" id="CHEBI:18420"/>
    </cofactor>
    <text evidence="7 10">Binds 1 Mg(2+) ion per subunit.</text>
</comment>
<keyword evidence="11" id="KW-0489">Methyltransferase</keyword>